<dbReference type="InterPro" id="IPR050407">
    <property type="entry name" value="Geranylgeranyl_reductase"/>
</dbReference>
<dbReference type="AlphaFoldDB" id="A0A1L9QVG1"/>
<dbReference type="Pfam" id="PF01494">
    <property type="entry name" value="FAD_binding_3"/>
    <property type="match status" value="1"/>
</dbReference>
<accession>A0A1L9QVG1</accession>
<dbReference type="Gene3D" id="3.50.50.60">
    <property type="entry name" value="FAD/NAD(P)-binding domain"/>
    <property type="match status" value="1"/>
</dbReference>
<dbReference type="InterPro" id="IPR036188">
    <property type="entry name" value="FAD/NAD-bd_sf"/>
</dbReference>
<proteinExistence type="predicted"/>
<feature type="domain" description="FAD-binding" evidence="1">
    <location>
        <begin position="3"/>
        <end position="304"/>
    </location>
</feature>
<dbReference type="STRING" id="1925591.BI308_05865"/>
<dbReference type="GO" id="GO:0016628">
    <property type="term" value="F:oxidoreductase activity, acting on the CH-CH group of donors, NAD or NADP as acceptor"/>
    <property type="evidence" value="ECO:0007669"/>
    <property type="project" value="InterPro"/>
</dbReference>
<protein>
    <submittedName>
        <fullName evidence="2">NAD-binding protein</fullName>
    </submittedName>
</protein>
<dbReference type="PANTHER" id="PTHR42685">
    <property type="entry name" value="GERANYLGERANYL DIPHOSPHATE REDUCTASE"/>
    <property type="match status" value="1"/>
</dbReference>
<comment type="caution">
    <text evidence="2">The sequence shown here is derived from an EMBL/GenBank/DDBJ whole genome shotgun (WGS) entry which is preliminary data.</text>
</comment>
<keyword evidence="3" id="KW-1185">Reference proteome</keyword>
<dbReference type="NCBIfam" id="TIGR02032">
    <property type="entry name" value="GG-red-SF"/>
    <property type="match status" value="1"/>
</dbReference>
<sequence>MFDCMIVGAGPAGATAAYHLAKRGRSVAIVEQAALPRFKPCGGGVSPAIAEYFDFDLDPIISLKVNQLRYTWQLDDPVNVKLQEKQMFIVRRDSFDEFLVKQAQNQGAVLKDDTPVTGIEWKSDRWELKTAKGAIEGRYLIAADGAKGPMAKWLKVKQGKEKRAGMLHISGLTLEETPPLHFDFGSLKNGFIWNFPQSDGYAISATAFQGGDAKKLQETLESYTQSSGIAQGGTVQYHEHSVRLWDGDRPLHTQNALVAGEAAQIVDPLSGEGIRPSIFTGVKAAEAIDQAIGGNGNALETYTQTLSEQWGADMKWAARISGVFYKFPKVSYRVGVKQPAASRIMSKILCGQLSYAEVAGAAIKQLGSGLFK</sequence>
<gene>
    <name evidence="2" type="ORF">BI308_05865</name>
</gene>
<dbReference type="PANTHER" id="PTHR42685:SF22">
    <property type="entry name" value="CONDITIONED MEDIUM FACTOR RECEPTOR 1"/>
    <property type="match status" value="1"/>
</dbReference>
<organism evidence="2 3">
    <name type="scientific">Roseofilum reptotaenium AO1-A</name>
    <dbReference type="NCBI Taxonomy" id="1925591"/>
    <lineage>
        <taxon>Bacteria</taxon>
        <taxon>Bacillati</taxon>
        <taxon>Cyanobacteriota</taxon>
        <taxon>Cyanophyceae</taxon>
        <taxon>Desertifilales</taxon>
        <taxon>Desertifilaceae</taxon>
        <taxon>Roseofilum</taxon>
    </lineage>
</organism>
<evidence type="ECO:0000313" key="2">
    <source>
        <dbReference type="EMBL" id="OJJ26616.1"/>
    </source>
</evidence>
<name>A0A1L9QVG1_9CYAN</name>
<reference evidence="2" key="1">
    <citation type="submission" date="2016-10" db="EMBL/GenBank/DDBJ databases">
        <title>CRISPR-Cas defence system in Roseofilum reptotaenium: evidence of a bacteriophage-cyanobacterium arms race in the coral black band disease.</title>
        <authorList>
            <person name="Buerger P."/>
            <person name="Wood-Charlson E.M."/>
            <person name="Weynberg K.D."/>
            <person name="Willis B."/>
            <person name="Van Oppen M.J."/>
        </authorList>
    </citation>
    <scope>NUCLEOTIDE SEQUENCE [LARGE SCALE GENOMIC DNA]</scope>
    <source>
        <strain evidence="2">AO1-A</strain>
    </source>
</reference>
<dbReference type="InterPro" id="IPR002938">
    <property type="entry name" value="FAD-bd"/>
</dbReference>
<dbReference type="InterPro" id="IPR011777">
    <property type="entry name" value="Geranylgeranyl_Rdtase_fam"/>
</dbReference>
<evidence type="ECO:0000259" key="1">
    <source>
        <dbReference type="Pfam" id="PF01494"/>
    </source>
</evidence>
<dbReference type="GO" id="GO:0071949">
    <property type="term" value="F:FAD binding"/>
    <property type="evidence" value="ECO:0007669"/>
    <property type="project" value="InterPro"/>
</dbReference>
<dbReference type="SUPFAM" id="SSF51905">
    <property type="entry name" value="FAD/NAD(P)-binding domain"/>
    <property type="match status" value="1"/>
</dbReference>
<evidence type="ECO:0000313" key="3">
    <source>
        <dbReference type="Proteomes" id="UP000183940"/>
    </source>
</evidence>
<dbReference type="PRINTS" id="PR00420">
    <property type="entry name" value="RNGMNOXGNASE"/>
</dbReference>
<dbReference type="Proteomes" id="UP000183940">
    <property type="component" value="Unassembled WGS sequence"/>
</dbReference>
<dbReference type="EMBL" id="MLAW01000006">
    <property type="protein sequence ID" value="OJJ26616.1"/>
    <property type="molecule type" value="Genomic_DNA"/>
</dbReference>